<dbReference type="OrthoDB" id="432483at2759"/>
<feature type="region of interest" description="Disordered" evidence="1">
    <location>
        <begin position="1"/>
        <end position="40"/>
    </location>
</feature>
<gene>
    <name evidence="2" type="ORF">CLODIP_2_CD16116</name>
</gene>
<keyword evidence="3" id="KW-1185">Reference proteome</keyword>
<feature type="non-terminal residue" evidence="2">
    <location>
        <position position="1"/>
    </location>
</feature>
<accession>A0A8S1DDX3</accession>
<evidence type="ECO:0000313" key="3">
    <source>
        <dbReference type="Proteomes" id="UP000494165"/>
    </source>
</evidence>
<organism evidence="2 3">
    <name type="scientific">Cloeon dipterum</name>
    <dbReference type="NCBI Taxonomy" id="197152"/>
    <lineage>
        <taxon>Eukaryota</taxon>
        <taxon>Metazoa</taxon>
        <taxon>Ecdysozoa</taxon>
        <taxon>Arthropoda</taxon>
        <taxon>Hexapoda</taxon>
        <taxon>Insecta</taxon>
        <taxon>Pterygota</taxon>
        <taxon>Palaeoptera</taxon>
        <taxon>Ephemeroptera</taxon>
        <taxon>Pisciforma</taxon>
        <taxon>Baetidae</taxon>
        <taxon>Cloeon</taxon>
    </lineage>
</organism>
<comment type="caution">
    <text evidence="2">The sequence shown here is derived from an EMBL/GenBank/DDBJ whole genome shotgun (WGS) entry which is preliminary data.</text>
</comment>
<name>A0A8S1DDX3_9INSE</name>
<evidence type="ECO:0000313" key="2">
    <source>
        <dbReference type="EMBL" id="CAB3379609.1"/>
    </source>
</evidence>
<evidence type="ECO:0000256" key="1">
    <source>
        <dbReference type="SAM" id="MobiDB-lite"/>
    </source>
</evidence>
<protein>
    <submittedName>
        <fullName evidence="2">Uncharacterized protein</fullName>
    </submittedName>
</protein>
<sequence length="63" mass="6982">MAEMQGGTSVPGLMPGTLDSPEEDDEMPSANHMGRRRSRAVLYQLSGHYKHQDKVKPKIKISS</sequence>
<dbReference type="EMBL" id="CADEPI010000190">
    <property type="protein sequence ID" value="CAB3379609.1"/>
    <property type="molecule type" value="Genomic_DNA"/>
</dbReference>
<reference evidence="2 3" key="1">
    <citation type="submission" date="2020-04" db="EMBL/GenBank/DDBJ databases">
        <authorList>
            <person name="Alioto T."/>
            <person name="Alioto T."/>
            <person name="Gomez Garrido J."/>
        </authorList>
    </citation>
    <scope>NUCLEOTIDE SEQUENCE [LARGE SCALE GENOMIC DNA]</scope>
</reference>
<dbReference type="AlphaFoldDB" id="A0A8S1DDX3"/>
<proteinExistence type="predicted"/>
<dbReference type="Proteomes" id="UP000494165">
    <property type="component" value="Unassembled WGS sequence"/>
</dbReference>